<comment type="caution">
    <text evidence="4">The sequence shown here is derived from an EMBL/GenBank/DDBJ whole genome shotgun (WGS) entry which is preliminary data.</text>
</comment>
<name>A0ABW8EVZ8_9BURK</name>
<dbReference type="CDD" id="cd00118">
    <property type="entry name" value="LysM"/>
    <property type="match status" value="1"/>
</dbReference>
<accession>A0ABW8EVZ8</accession>
<dbReference type="InterPro" id="IPR018392">
    <property type="entry name" value="LysM"/>
</dbReference>
<dbReference type="InterPro" id="IPR006860">
    <property type="entry name" value="FecR"/>
</dbReference>
<dbReference type="Gene3D" id="2.60.120.1440">
    <property type="match status" value="1"/>
</dbReference>
<dbReference type="PROSITE" id="PS51782">
    <property type="entry name" value="LYSM"/>
    <property type="match status" value="1"/>
</dbReference>
<reference evidence="4 5" key="1">
    <citation type="submission" date="2024-10" db="EMBL/GenBank/DDBJ databases">
        <title>The Natural Products Discovery Center: Release of the First 8490 Sequenced Strains for Exploring Actinobacteria Biosynthetic Diversity.</title>
        <authorList>
            <person name="Kalkreuter E."/>
            <person name="Kautsar S.A."/>
            <person name="Yang D."/>
            <person name="Bader C.D."/>
            <person name="Teijaro C.N."/>
            <person name="Fluegel L."/>
            <person name="Davis C.M."/>
            <person name="Simpson J.R."/>
            <person name="Lauterbach L."/>
            <person name="Steele A.D."/>
            <person name="Gui C."/>
            <person name="Meng S."/>
            <person name="Li G."/>
            <person name="Viehrig K."/>
            <person name="Ye F."/>
            <person name="Su P."/>
            <person name="Kiefer A.F."/>
            <person name="Nichols A."/>
            <person name="Cepeda A.J."/>
            <person name="Yan W."/>
            <person name="Fan B."/>
            <person name="Jiang Y."/>
            <person name="Adhikari A."/>
            <person name="Zheng C.-J."/>
            <person name="Schuster L."/>
            <person name="Cowan T.M."/>
            <person name="Smanski M.J."/>
            <person name="Chevrette M.G."/>
            <person name="De Carvalho L.P.S."/>
            <person name="Shen B."/>
        </authorList>
    </citation>
    <scope>NUCLEOTIDE SEQUENCE [LARGE SCALE GENOMIC DNA]</scope>
    <source>
        <strain evidence="4 5">NPDC087045</strain>
    </source>
</reference>
<keyword evidence="2" id="KW-0732">Signal</keyword>
<dbReference type="EMBL" id="JBIUZV010000003">
    <property type="protein sequence ID" value="MFJ3045613.1"/>
    <property type="molecule type" value="Genomic_DNA"/>
</dbReference>
<evidence type="ECO:0000259" key="3">
    <source>
        <dbReference type="PROSITE" id="PS51782"/>
    </source>
</evidence>
<dbReference type="InterPro" id="IPR016930">
    <property type="entry name" value="UCP029644"/>
</dbReference>
<dbReference type="SMART" id="SM00257">
    <property type="entry name" value="LysM"/>
    <property type="match status" value="1"/>
</dbReference>
<feature type="signal peptide" evidence="2">
    <location>
        <begin position="1"/>
        <end position="25"/>
    </location>
</feature>
<evidence type="ECO:0000313" key="4">
    <source>
        <dbReference type="EMBL" id="MFJ3045613.1"/>
    </source>
</evidence>
<dbReference type="Gene3D" id="2.60.40.10">
    <property type="entry name" value="Immunoglobulins"/>
    <property type="match status" value="1"/>
</dbReference>
<dbReference type="InterPro" id="IPR036779">
    <property type="entry name" value="LysM_dom_sf"/>
</dbReference>
<gene>
    <name evidence="4" type="ORF">ACIPEN_07290</name>
</gene>
<keyword evidence="5" id="KW-1185">Reference proteome</keyword>
<dbReference type="RefSeq" id="WP_402699289.1">
    <property type="nucleotide sequence ID" value="NZ_JBIUZV010000003.1"/>
</dbReference>
<dbReference type="Proteomes" id="UP001617427">
    <property type="component" value="Unassembled WGS sequence"/>
</dbReference>
<protein>
    <submittedName>
        <fullName evidence="4">FecR domain-containing protein</fullName>
    </submittedName>
</protein>
<feature type="region of interest" description="Disordered" evidence="1">
    <location>
        <begin position="545"/>
        <end position="565"/>
    </location>
</feature>
<sequence length="565" mass="60532">MHTHTVLKSSAIAMLIIAASAPAMAGKLGIPGEIARKNADISYHIAQQETLSSIALKFTGTAKNWPAIAKANRIANDRTIPIGSEITVPSRLLPDRSAFATVVALRGAVNMTNKAGEVVDSRIGAQVPEGAVIVTDDDGFITFQLQDGTTFALPPSSNLQLTLLRIQDYTERSRTQLTLKQGRVSSEVTPFKLPGAQYQIQTPLAIAGVRGTRFRVNAEPQQTYSEVLNGTVGVTANGKQQAARPIIASYGSVVGSDGRQSAPIPLLPAPRMDGAAVQERLPVRVQLAQPDAAAFRVTVSTDQDGLHRVAETRVPGDHGQALARFADLDDGDYVIRASAIDSIGLEGMEAVQPLHVKARPFAPLLQTPGPKVRTADGAAADIAFQWAQVGDAVRYRLQIARDPGFSDLLSDRPELASNHDQQSGLKEGLYYWRVASIADKAGKFAQGPWSDAAPLAVLPQQQAPEASQEADRMRFSWRGETGQQFVFESAATPGFEHASQHIETTESAVSFATPEAGTYYARVQSIDPDGYRGAFSPPQKYVVERRWRTGDGGSLNSGPGPVRAD</sequence>
<dbReference type="Gene3D" id="3.10.350.10">
    <property type="entry name" value="LysM domain"/>
    <property type="match status" value="1"/>
</dbReference>
<organism evidence="4 5">
    <name type="scientific">Herbaspirillum chlorophenolicum</name>
    <dbReference type="NCBI Taxonomy" id="211589"/>
    <lineage>
        <taxon>Bacteria</taxon>
        <taxon>Pseudomonadati</taxon>
        <taxon>Pseudomonadota</taxon>
        <taxon>Betaproteobacteria</taxon>
        <taxon>Burkholderiales</taxon>
        <taxon>Oxalobacteraceae</taxon>
        <taxon>Herbaspirillum</taxon>
    </lineage>
</organism>
<evidence type="ECO:0000256" key="2">
    <source>
        <dbReference type="SAM" id="SignalP"/>
    </source>
</evidence>
<feature type="chain" id="PRO_5045184273" evidence="2">
    <location>
        <begin position="26"/>
        <end position="565"/>
    </location>
</feature>
<feature type="domain" description="LysM" evidence="3">
    <location>
        <begin position="41"/>
        <end position="88"/>
    </location>
</feature>
<dbReference type="PANTHER" id="PTHR38731:SF1">
    <property type="entry name" value="FECR PROTEIN DOMAIN-CONTAINING PROTEIN"/>
    <property type="match status" value="1"/>
</dbReference>
<evidence type="ECO:0000313" key="5">
    <source>
        <dbReference type="Proteomes" id="UP001617427"/>
    </source>
</evidence>
<evidence type="ECO:0000256" key="1">
    <source>
        <dbReference type="SAM" id="MobiDB-lite"/>
    </source>
</evidence>
<dbReference type="InterPro" id="IPR013783">
    <property type="entry name" value="Ig-like_fold"/>
</dbReference>
<dbReference type="PANTHER" id="PTHR38731">
    <property type="entry name" value="LIPL45-RELATED LIPOPROTEIN-RELATED"/>
    <property type="match status" value="1"/>
</dbReference>
<dbReference type="Pfam" id="PF01476">
    <property type="entry name" value="LysM"/>
    <property type="match status" value="1"/>
</dbReference>
<dbReference type="Pfam" id="PF04773">
    <property type="entry name" value="FecR"/>
    <property type="match status" value="1"/>
</dbReference>
<dbReference type="PIRSF" id="PIRSF029644">
    <property type="entry name" value="UCP029644"/>
    <property type="match status" value="1"/>
</dbReference>
<proteinExistence type="predicted"/>